<dbReference type="AlphaFoldDB" id="A0A3M9N7E2"/>
<comment type="caution">
    <text evidence="1">The sequence shown here is derived from an EMBL/GenBank/DDBJ whole genome shotgun (WGS) entry which is preliminary data.</text>
</comment>
<protein>
    <submittedName>
        <fullName evidence="1">Uncharacterized protein</fullName>
    </submittedName>
</protein>
<name>A0A3M9N7E2_9BACT</name>
<dbReference type="EMBL" id="RJJE01000001">
    <property type="protein sequence ID" value="RNI33237.1"/>
    <property type="molecule type" value="Genomic_DNA"/>
</dbReference>
<sequence length="83" mass="9034">MKGLFAGGGCWKGEVGLFRFRAVLGKVGQKRLLPQTLAGPPEATRSALDFLVSKNLPISLYTYIFHAAPMFHAVARLKSRDTG</sequence>
<gene>
    <name evidence="1" type="ORF">EFA69_02160</name>
</gene>
<proteinExistence type="predicted"/>
<keyword evidence="2" id="KW-1185">Reference proteome</keyword>
<evidence type="ECO:0000313" key="2">
    <source>
        <dbReference type="Proteomes" id="UP000271010"/>
    </source>
</evidence>
<reference evidence="1 2" key="1">
    <citation type="submission" date="2018-11" db="EMBL/GenBank/DDBJ databases">
        <title>Rufibacter latericius sp. nov., isolated from water in Baiyang Lake.</title>
        <authorList>
            <person name="Yang Y."/>
        </authorList>
    </citation>
    <scope>NUCLEOTIDE SEQUENCE [LARGE SCALE GENOMIC DNA]</scope>
    <source>
        <strain evidence="1 2">MCC P1</strain>
    </source>
</reference>
<dbReference type="Proteomes" id="UP000271010">
    <property type="component" value="Unassembled WGS sequence"/>
</dbReference>
<organism evidence="1 2">
    <name type="scientific">Rufibacter immobilis</name>
    <dbReference type="NCBI Taxonomy" id="1348778"/>
    <lineage>
        <taxon>Bacteria</taxon>
        <taxon>Pseudomonadati</taxon>
        <taxon>Bacteroidota</taxon>
        <taxon>Cytophagia</taxon>
        <taxon>Cytophagales</taxon>
        <taxon>Hymenobacteraceae</taxon>
        <taxon>Rufibacter</taxon>
    </lineage>
</organism>
<accession>A0A3M9N7E2</accession>
<evidence type="ECO:0000313" key="1">
    <source>
        <dbReference type="EMBL" id="RNI33237.1"/>
    </source>
</evidence>